<accession>A0A285PY54</accession>
<evidence type="ECO:0000313" key="3">
    <source>
        <dbReference type="EMBL" id="SOB72680.1"/>
    </source>
</evidence>
<evidence type="ECO:0000313" key="4">
    <source>
        <dbReference type="Proteomes" id="UP000217549"/>
    </source>
</evidence>
<dbReference type="InterPro" id="IPR005094">
    <property type="entry name" value="Endonuclease_MobA/VirD2"/>
</dbReference>
<protein>
    <submittedName>
        <fullName evidence="3">Relaxase/Mobilisation nuclease domain</fullName>
    </submittedName>
</protein>
<evidence type="ECO:0000256" key="1">
    <source>
        <dbReference type="SAM" id="MobiDB-lite"/>
    </source>
</evidence>
<dbReference type="AlphaFoldDB" id="A0A285PY54"/>
<feature type="compositionally biased region" description="Basic and acidic residues" evidence="1">
    <location>
        <begin position="358"/>
        <end position="406"/>
    </location>
</feature>
<dbReference type="Pfam" id="PF03432">
    <property type="entry name" value="Relaxase"/>
    <property type="match status" value="1"/>
</dbReference>
<dbReference type="KEGG" id="ehl:EHLA_2047"/>
<feature type="domain" description="MobA/VirD2-like nuclease" evidence="2">
    <location>
        <begin position="20"/>
        <end position="150"/>
    </location>
</feature>
<feature type="region of interest" description="Disordered" evidence="1">
    <location>
        <begin position="347"/>
        <end position="406"/>
    </location>
</feature>
<evidence type="ECO:0000259" key="2">
    <source>
        <dbReference type="Pfam" id="PF03432"/>
    </source>
</evidence>
<gene>
    <name evidence="3" type="ORF">EHLA_2047</name>
</gene>
<proteinExistence type="predicted"/>
<dbReference type="Proteomes" id="UP000217549">
    <property type="component" value="Chromosome I"/>
</dbReference>
<name>A0A285PY54_9FIRM</name>
<keyword evidence="4" id="KW-1185">Reference proteome</keyword>
<dbReference type="EMBL" id="LT907978">
    <property type="protein sequence ID" value="SOB72680.1"/>
    <property type="molecule type" value="Genomic_DNA"/>
</dbReference>
<dbReference type="Gene3D" id="3.30.930.30">
    <property type="match status" value="1"/>
</dbReference>
<sequence>MHINPDKRGGTGHLKNSLRYILNPEKTENGYLVGGNAGNDPEEIFRVMMETKKEWGKTDKRQGYHFVISFKPGEVTSDQAFLVLKEFCEEYLGEDYDYVFAIHTDQDHQHGHIIFNSVNRVSGYKYRYEKGDWEKFIQPVTDRICERYGISRLEFDQDRKAGRSYAEHDAEKKGRPTWTKIIQADIDFAVSRSQSWEEFLVQMKQLGYRIREGKHTTFIPPGAKKGRRDITLGEGYRKEDILKKISQETLRAETVKILSSRLEQSYEKGLEKYLTVTLTRYQIQRVKLFYRAGHYLEEKNPYAVSDRDIRKHAIHIQRLYEECRYILEHDIKDLDGLKSRMEGLKEREAGLKKRKGDRKQDPKKEQERKALLREIRKERRMAERMIEEDEKRRMPEKEKTREPKRR</sequence>
<organism evidence="3 4">
    <name type="scientific">Anaerobutyricum hallii</name>
    <dbReference type="NCBI Taxonomy" id="39488"/>
    <lineage>
        <taxon>Bacteria</taxon>
        <taxon>Bacillati</taxon>
        <taxon>Bacillota</taxon>
        <taxon>Clostridia</taxon>
        <taxon>Lachnospirales</taxon>
        <taxon>Lachnospiraceae</taxon>
        <taxon>Anaerobutyricum</taxon>
    </lineage>
</organism>
<reference evidence="4" key="1">
    <citation type="submission" date="2017-09" db="EMBL/GenBank/DDBJ databases">
        <authorList>
            <person name="Shetty A S."/>
        </authorList>
    </citation>
    <scope>NUCLEOTIDE SEQUENCE [LARGE SCALE GENOMIC DNA]</scope>
</reference>